<reference evidence="1" key="2">
    <citation type="submission" date="2020-11" db="EMBL/GenBank/DDBJ databases">
        <authorList>
            <person name="McCartney M.A."/>
            <person name="Auch B."/>
            <person name="Kono T."/>
            <person name="Mallez S."/>
            <person name="Becker A."/>
            <person name="Gohl D.M."/>
            <person name="Silverstein K.A.T."/>
            <person name="Koren S."/>
            <person name="Bechman K.B."/>
            <person name="Herman A."/>
            <person name="Abrahante J.E."/>
            <person name="Garbe J."/>
        </authorList>
    </citation>
    <scope>NUCLEOTIDE SEQUENCE</scope>
    <source>
        <strain evidence="1">Duluth1</strain>
        <tissue evidence="1">Whole animal</tissue>
    </source>
</reference>
<dbReference type="Proteomes" id="UP000828390">
    <property type="component" value="Unassembled WGS sequence"/>
</dbReference>
<comment type="caution">
    <text evidence="1">The sequence shown here is derived from an EMBL/GenBank/DDBJ whole genome shotgun (WGS) entry which is preliminary data.</text>
</comment>
<protein>
    <submittedName>
        <fullName evidence="1">Uncharacterized protein</fullName>
    </submittedName>
</protein>
<sequence>MVDDRLQPSLQLTLPSERSIGNVFRGVPVEFTSSSVTFGIAFTSPTSVTSVTLSTFESTSIYLTSVTAVVSGGTTFDVPLKPVC</sequence>
<dbReference type="EMBL" id="JAIWYP010000009">
    <property type="protein sequence ID" value="KAH3777740.1"/>
    <property type="molecule type" value="Genomic_DNA"/>
</dbReference>
<reference evidence="1" key="1">
    <citation type="journal article" date="2019" name="bioRxiv">
        <title>The Genome of the Zebra Mussel, Dreissena polymorpha: A Resource for Invasive Species Research.</title>
        <authorList>
            <person name="McCartney M.A."/>
            <person name="Auch B."/>
            <person name="Kono T."/>
            <person name="Mallez S."/>
            <person name="Zhang Y."/>
            <person name="Obille A."/>
            <person name="Becker A."/>
            <person name="Abrahante J.E."/>
            <person name="Garbe J."/>
            <person name="Badalamenti J.P."/>
            <person name="Herman A."/>
            <person name="Mangelson H."/>
            <person name="Liachko I."/>
            <person name="Sullivan S."/>
            <person name="Sone E.D."/>
            <person name="Koren S."/>
            <person name="Silverstein K.A.T."/>
            <person name="Beckman K.B."/>
            <person name="Gohl D.M."/>
        </authorList>
    </citation>
    <scope>NUCLEOTIDE SEQUENCE</scope>
    <source>
        <strain evidence="1">Duluth1</strain>
        <tissue evidence="1">Whole animal</tissue>
    </source>
</reference>
<evidence type="ECO:0000313" key="2">
    <source>
        <dbReference type="Proteomes" id="UP000828390"/>
    </source>
</evidence>
<accession>A0A9D4IKJ6</accession>
<organism evidence="1 2">
    <name type="scientific">Dreissena polymorpha</name>
    <name type="common">Zebra mussel</name>
    <name type="synonym">Mytilus polymorpha</name>
    <dbReference type="NCBI Taxonomy" id="45954"/>
    <lineage>
        <taxon>Eukaryota</taxon>
        <taxon>Metazoa</taxon>
        <taxon>Spiralia</taxon>
        <taxon>Lophotrochozoa</taxon>
        <taxon>Mollusca</taxon>
        <taxon>Bivalvia</taxon>
        <taxon>Autobranchia</taxon>
        <taxon>Heteroconchia</taxon>
        <taxon>Euheterodonta</taxon>
        <taxon>Imparidentia</taxon>
        <taxon>Neoheterodontei</taxon>
        <taxon>Myida</taxon>
        <taxon>Dreissenoidea</taxon>
        <taxon>Dreissenidae</taxon>
        <taxon>Dreissena</taxon>
    </lineage>
</organism>
<proteinExistence type="predicted"/>
<gene>
    <name evidence="1" type="ORF">DPMN_179188</name>
</gene>
<name>A0A9D4IKJ6_DREPO</name>
<evidence type="ECO:0000313" key="1">
    <source>
        <dbReference type="EMBL" id="KAH3777740.1"/>
    </source>
</evidence>
<dbReference type="AlphaFoldDB" id="A0A9D4IKJ6"/>
<keyword evidence="2" id="KW-1185">Reference proteome</keyword>